<feature type="region of interest" description="Disordered" evidence="1">
    <location>
        <begin position="1"/>
        <end position="42"/>
    </location>
</feature>
<feature type="compositionally biased region" description="Basic and acidic residues" evidence="1">
    <location>
        <begin position="8"/>
        <end position="42"/>
    </location>
</feature>
<feature type="compositionally biased region" description="Polar residues" evidence="1">
    <location>
        <begin position="194"/>
        <end position="210"/>
    </location>
</feature>
<dbReference type="Proteomes" id="UP000224080">
    <property type="component" value="Unassembled WGS sequence"/>
</dbReference>
<feature type="region of interest" description="Disordered" evidence="1">
    <location>
        <begin position="182"/>
        <end position="210"/>
    </location>
</feature>
<keyword evidence="3" id="KW-1185">Reference proteome</keyword>
<evidence type="ECO:0000256" key="1">
    <source>
        <dbReference type="SAM" id="MobiDB-lite"/>
    </source>
</evidence>
<feature type="region of interest" description="Disordered" evidence="1">
    <location>
        <begin position="441"/>
        <end position="476"/>
    </location>
</feature>
<reference evidence="2 3" key="1">
    <citation type="submission" date="2017-10" db="EMBL/GenBank/DDBJ databases">
        <title>Comparative genomics in systemic dimorphic fungi from Ajellomycetaceae.</title>
        <authorList>
            <person name="Munoz J.F."/>
            <person name="Mcewen J.G."/>
            <person name="Clay O.K."/>
            <person name="Cuomo C.A."/>
        </authorList>
    </citation>
    <scope>NUCLEOTIDE SEQUENCE [LARGE SCALE GENOMIC DNA]</scope>
    <source>
        <strain evidence="2 3">UAMH130</strain>
    </source>
</reference>
<dbReference type="AlphaFoldDB" id="A0A2B7WHA5"/>
<organism evidence="2 3">
    <name type="scientific">Blastomyces parvus</name>
    <dbReference type="NCBI Taxonomy" id="2060905"/>
    <lineage>
        <taxon>Eukaryota</taxon>
        <taxon>Fungi</taxon>
        <taxon>Dikarya</taxon>
        <taxon>Ascomycota</taxon>
        <taxon>Pezizomycotina</taxon>
        <taxon>Eurotiomycetes</taxon>
        <taxon>Eurotiomycetidae</taxon>
        <taxon>Onygenales</taxon>
        <taxon>Ajellomycetaceae</taxon>
        <taxon>Blastomyces</taxon>
    </lineage>
</organism>
<feature type="compositionally biased region" description="Polar residues" evidence="1">
    <location>
        <begin position="280"/>
        <end position="330"/>
    </location>
</feature>
<feature type="region of interest" description="Disordered" evidence="1">
    <location>
        <begin position="234"/>
        <end position="339"/>
    </location>
</feature>
<dbReference type="OrthoDB" id="5397087at2759"/>
<accession>A0A2B7WHA5</accession>
<proteinExistence type="predicted"/>
<protein>
    <submittedName>
        <fullName evidence="2">Uncharacterized protein</fullName>
    </submittedName>
</protein>
<sequence length="564" mass="62645">MSSPTSTRGKEKRDTKEIEEKNETEAEREAREKEDVKRRLENRERAFIAASRRGDRTMEARFESALRASEVHKERTGKGLRITLEAVEREEMYDELDDEHGRKRRCHIDSLQLRSQSLDVHLHPYMLANFAQTHAGQTFPQLNGNMHNPYHTGPIPAQDIYGSAMYRFNGVPGVEGMFNNPFSPSVPHGRPNSLPISHNTPSFEDQGITNFNGQANRLNRRVASDPAIAVTHLHHAGSSPVRPESHPQNSVPSYPICHASQQQQQQQQQQNQWHQRLEQARQQGNHSTRPPSSIQQLYPTVQQVSQNSQQRTASVRPTPNLRRQSYQDLQQPRPRRLNNQYRANQVIRMNSFDCMRYSHTPATNSSPDGMGTPGSYPTSATEYNWGAGNSAVNSAAIQSSISAGANSHNSNNHNYMPSGTVQEPENQTLDPTVHCNSIPINTKKPMAQTPCHGTSPVSRGTSAGSLTTSGSSVVDPSLPSPAVKQGFCDQNALTMGLSEYLQNSILDTSDLFGEGMASSETSSFFQDALPDVNGLELSTASHEASDENPFFKYDFSDTFGVSSF</sequence>
<gene>
    <name evidence="2" type="ORF">GX51_08080</name>
</gene>
<dbReference type="EMBL" id="PDNC01000201">
    <property type="protein sequence ID" value="PGG95901.1"/>
    <property type="molecule type" value="Genomic_DNA"/>
</dbReference>
<feature type="compositionally biased region" description="Low complexity" evidence="1">
    <location>
        <begin position="458"/>
        <end position="472"/>
    </location>
</feature>
<evidence type="ECO:0000313" key="2">
    <source>
        <dbReference type="EMBL" id="PGG95901.1"/>
    </source>
</evidence>
<name>A0A2B7WHA5_9EURO</name>
<dbReference type="STRING" id="2060905.A0A2B7WHA5"/>
<feature type="compositionally biased region" description="Low complexity" evidence="1">
    <location>
        <begin position="261"/>
        <end position="272"/>
    </location>
</feature>
<comment type="caution">
    <text evidence="2">The sequence shown here is derived from an EMBL/GenBank/DDBJ whole genome shotgun (WGS) entry which is preliminary data.</text>
</comment>
<evidence type="ECO:0000313" key="3">
    <source>
        <dbReference type="Proteomes" id="UP000224080"/>
    </source>
</evidence>